<sequence>MPSICQKLQLKPPYSLLLLNAPDTLKSGFEQDGGKVTAATTTNAEHQFDVVQVFVTTKAELDTLGPQAVAALKPGGMLWVAYPKKTSGIKSDLTRDLGWATIKELGYEGVRLIAIDDTWSSLRFKHTSERKEPSKFGVDYPGIDRVNRTVTIPADLQQALIEANVLEQFGKLSFTNRKEHVIAVLEAKRPETRQVRISKIVARLQGRL</sequence>
<protein>
    <submittedName>
        <fullName evidence="1">YdeI/OmpD-associated family protein</fullName>
    </submittedName>
</protein>
<accession>A0ABV1RW91</accession>
<comment type="caution">
    <text evidence="1">The sequence shown here is derived from an EMBL/GenBank/DDBJ whole genome shotgun (WGS) entry which is preliminary data.</text>
</comment>
<reference evidence="1 2" key="1">
    <citation type="submission" date="2024-06" db="EMBL/GenBank/DDBJ databases">
        <title>Pontibacter populi HYL7-15.</title>
        <authorList>
            <person name="Kim M.K."/>
        </authorList>
    </citation>
    <scope>NUCLEOTIDE SEQUENCE [LARGE SCALE GENOMIC DNA]</scope>
    <source>
        <strain evidence="1 2">HYL7-15</strain>
    </source>
</reference>
<keyword evidence="2" id="KW-1185">Reference proteome</keyword>
<gene>
    <name evidence="1" type="ORF">ABS362_13975</name>
</gene>
<proteinExistence type="predicted"/>
<evidence type="ECO:0000313" key="1">
    <source>
        <dbReference type="EMBL" id="MER2998658.1"/>
    </source>
</evidence>
<evidence type="ECO:0000313" key="2">
    <source>
        <dbReference type="Proteomes" id="UP001476807"/>
    </source>
</evidence>
<dbReference type="EMBL" id="JBEOKT010000013">
    <property type="protein sequence ID" value="MER2998658.1"/>
    <property type="molecule type" value="Genomic_DNA"/>
</dbReference>
<dbReference type="Pfam" id="PF13376">
    <property type="entry name" value="OmdA"/>
    <property type="match status" value="1"/>
</dbReference>
<name>A0ABV1RW91_9BACT</name>
<dbReference type="Proteomes" id="UP001476807">
    <property type="component" value="Unassembled WGS sequence"/>
</dbReference>
<organism evidence="1 2">
    <name type="scientific">Pontibacter populi</name>
    <dbReference type="NCBI Taxonomy" id="890055"/>
    <lineage>
        <taxon>Bacteria</taxon>
        <taxon>Pseudomonadati</taxon>
        <taxon>Bacteroidota</taxon>
        <taxon>Cytophagia</taxon>
        <taxon>Cytophagales</taxon>
        <taxon>Hymenobacteraceae</taxon>
        <taxon>Pontibacter</taxon>
    </lineage>
</organism>
<dbReference type="RefSeq" id="WP_350413112.1">
    <property type="nucleotide sequence ID" value="NZ_JBEOKT010000013.1"/>
</dbReference>